<accession>A0A0G0VF99</accession>
<dbReference type="GO" id="GO:0003899">
    <property type="term" value="F:DNA-directed RNA polymerase activity"/>
    <property type="evidence" value="ECO:0007669"/>
    <property type="project" value="InterPro"/>
</dbReference>
<dbReference type="SUPFAM" id="SSF47789">
    <property type="entry name" value="C-terminal domain of RNA polymerase alpha subunit"/>
    <property type="match status" value="1"/>
</dbReference>
<evidence type="ECO:0000259" key="2">
    <source>
        <dbReference type="Pfam" id="PF03118"/>
    </source>
</evidence>
<evidence type="ECO:0000313" key="4">
    <source>
        <dbReference type="Proteomes" id="UP000033930"/>
    </source>
</evidence>
<gene>
    <name evidence="3" type="ORF">UU50_C0005G0015</name>
</gene>
<proteinExistence type="predicted"/>
<evidence type="ECO:0000256" key="1">
    <source>
        <dbReference type="SAM" id="Coils"/>
    </source>
</evidence>
<dbReference type="AlphaFoldDB" id="A0A0G0VF99"/>
<dbReference type="GO" id="GO:0006351">
    <property type="term" value="P:DNA-templated transcription"/>
    <property type="evidence" value="ECO:0007669"/>
    <property type="project" value="InterPro"/>
</dbReference>
<organism evidence="3 4">
    <name type="scientific">Candidatus Uhrbacteria bacterium GW2011_GWC1_41_20</name>
    <dbReference type="NCBI Taxonomy" id="1618983"/>
    <lineage>
        <taxon>Bacteria</taxon>
        <taxon>Candidatus Uhriibacteriota</taxon>
    </lineage>
</organism>
<dbReference type="GO" id="GO:0003677">
    <property type="term" value="F:DNA binding"/>
    <property type="evidence" value="ECO:0007669"/>
    <property type="project" value="InterPro"/>
</dbReference>
<reference evidence="3 4" key="1">
    <citation type="journal article" date="2015" name="Nature">
        <title>rRNA introns, odd ribosomes, and small enigmatic genomes across a large radiation of phyla.</title>
        <authorList>
            <person name="Brown C.T."/>
            <person name="Hug L.A."/>
            <person name="Thomas B.C."/>
            <person name="Sharon I."/>
            <person name="Castelle C.J."/>
            <person name="Singh A."/>
            <person name="Wilkins M.J."/>
            <person name="Williams K.H."/>
            <person name="Banfield J.F."/>
        </authorList>
    </citation>
    <scope>NUCLEOTIDE SEQUENCE [LARGE SCALE GENOMIC DNA]</scope>
</reference>
<evidence type="ECO:0000313" key="3">
    <source>
        <dbReference type="EMBL" id="KKR99508.1"/>
    </source>
</evidence>
<dbReference type="Pfam" id="PF03118">
    <property type="entry name" value="RNA_pol_A_CTD"/>
    <property type="match status" value="1"/>
</dbReference>
<name>A0A0G0VF99_9BACT</name>
<protein>
    <recommendedName>
        <fullName evidence="2">RNA polymerase alpha subunit C-terminal domain-containing protein</fullName>
    </recommendedName>
</protein>
<keyword evidence="1" id="KW-0175">Coiled coil</keyword>
<comment type="caution">
    <text evidence="3">The sequence shown here is derived from an EMBL/GenBank/DDBJ whole genome shotgun (WGS) entry which is preliminary data.</text>
</comment>
<dbReference type="Gene3D" id="1.10.150.20">
    <property type="entry name" value="5' to 3' exonuclease, C-terminal subdomain"/>
    <property type="match status" value="1"/>
</dbReference>
<dbReference type="Proteomes" id="UP000033930">
    <property type="component" value="Unassembled WGS sequence"/>
</dbReference>
<dbReference type="InterPro" id="IPR011260">
    <property type="entry name" value="RNAP_asu_C"/>
</dbReference>
<dbReference type="EMBL" id="LCAW01000005">
    <property type="protein sequence ID" value="KKR99508.1"/>
    <property type="molecule type" value="Genomic_DNA"/>
</dbReference>
<sequence>MIALHQGQQRVPATGAWTILLFSANFMGRVCGFSVPSPASKRPQPKENAVPDRQQSCHSELADLRAENDQLRETFERLSQAVMIYGTPEQIDYMLEQLPDIPNEETLAIGIDALYMTVRATNVLWNAGIHSVGQLIQCNPARLRTVKKMGPFTYQEVLVCIQELLGAKPRLGTRLPERLAKLHPVSDYMRGMTP</sequence>
<feature type="coiled-coil region" evidence="1">
    <location>
        <begin position="54"/>
        <end position="81"/>
    </location>
</feature>
<feature type="domain" description="RNA polymerase alpha subunit C-terminal" evidence="2">
    <location>
        <begin position="103"/>
        <end position="163"/>
    </location>
</feature>